<dbReference type="EMBL" id="CAJVQC010028088">
    <property type="protein sequence ID" value="CAG8738539.1"/>
    <property type="molecule type" value="Genomic_DNA"/>
</dbReference>
<feature type="non-terminal residue" evidence="1">
    <location>
        <position position="66"/>
    </location>
</feature>
<gene>
    <name evidence="1" type="ORF">RPERSI_LOCUS12918</name>
</gene>
<dbReference type="Proteomes" id="UP000789920">
    <property type="component" value="Unassembled WGS sequence"/>
</dbReference>
<organism evidence="1 2">
    <name type="scientific">Racocetra persica</name>
    <dbReference type="NCBI Taxonomy" id="160502"/>
    <lineage>
        <taxon>Eukaryota</taxon>
        <taxon>Fungi</taxon>
        <taxon>Fungi incertae sedis</taxon>
        <taxon>Mucoromycota</taxon>
        <taxon>Glomeromycotina</taxon>
        <taxon>Glomeromycetes</taxon>
        <taxon>Diversisporales</taxon>
        <taxon>Gigasporaceae</taxon>
        <taxon>Racocetra</taxon>
    </lineage>
</organism>
<comment type="caution">
    <text evidence="1">The sequence shown here is derived from an EMBL/GenBank/DDBJ whole genome shotgun (WGS) entry which is preliminary data.</text>
</comment>
<proteinExistence type="predicted"/>
<accession>A0ACA9Q9D2</accession>
<reference evidence="1" key="1">
    <citation type="submission" date="2021-06" db="EMBL/GenBank/DDBJ databases">
        <authorList>
            <person name="Kallberg Y."/>
            <person name="Tangrot J."/>
            <person name="Rosling A."/>
        </authorList>
    </citation>
    <scope>NUCLEOTIDE SEQUENCE</scope>
    <source>
        <strain evidence="1">MA461A</strain>
    </source>
</reference>
<evidence type="ECO:0000313" key="2">
    <source>
        <dbReference type="Proteomes" id="UP000789920"/>
    </source>
</evidence>
<protein>
    <submittedName>
        <fullName evidence="1">9587_t:CDS:1</fullName>
    </submittedName>
</protein>
<name>A0ACA9Q9D2_9GLOM</name>
<keyword evidence="2" id="KW-1185">Reference proteome</keyword>
<sequence length="66" mass="7691">MTKYILERFQKHPNVSRVIEGSIAVICICRKQITFKSKYNETYLDSHANGPGCNRSSRTHTKIYEQ</sequence>
<evidence type="ECO:0000313" key="1">
    <source>
        <dbReference type="EMBL" id="CAG8738539.1"/>
    </source>
</evidence>